<sequence length="487" mass="52515">MTDVTSSKSTRRPHHWRHDLIELAALFTAVVVADTIAKTIAKGPEGPSLLVFSAIALVATAAFHTWWARRHSHASHAPPSGHPGGHSAPADPAGTAATGGRQEYEEESGVPVETTLWRMRTTVADTPGSLAALCTVLARLGVDILTLQTHPLADGTVDEFLLRAPADLSAQALAREISAAGGRDTWTERADAHDLVDTPTRVLGLATRTALDAAELPLALRQLLGRCTLHTVPAVSLTGRPTGEHAPVEGVLEETVMRLRDPDGGTLIVERPYLPFTPTEFARARALVELDARLGPRVPRSQDVLTLPEGNEITVRRADQRDLAAARAMHDRCSARTLGLRYHGPVGDADRYLDHLLSPRFGRTLAVQTTSGRLVALGHLLWDGDETEVALMVEDDWQRRGIGSELLGRLVAMAEEAGCASVYAVTQSSNTGMVAAMRALNLPLDYQIEEGTLVITARLASAPRPAGRPQQGPPQEQRHEEVRRAER</sequence>
<evidence type="ECO:0000256" key="1">
    <source>
        <dbReference type="SAM" id="MobiDB-lite"/>
    </source>
</evidence>
<organism evidence="5 6">
    <name type="scientific">Streptomyces exfoliatus</name>
    <name type="common">Streptomyces hydrogenans</name>
    <dbReference type="NCBI Taxonomy" id="1905"/>
    <lineage>
        <taxon>Bacteria</taxon>
        <taxon>Bacillati</taxon>
        <taxon>Actinomycetota</taxon>
        <taxon>Actinomycetes</taxon>
        <taxon>Kitasatosporales</taxon>
        <taxon>Streptomycetaceae</taxon>
        <taxon>Streptomyces</taxon>
    </lineage>
</organism>
<feature type="transmembrane region" description="Helical" evidence="2">
    <location>
        <begin position="49"/>
        <end position="67"/>
    </location>
</feature>
<feature type="region of interest" description="Disordered" evidence="1">
    <location>
        <begin position="73"/>
        <end position="111"/>
    </location>
</feature>
<dbReference type="PROSITE" id="PS51186">
    <property type="entry name" value="GNAT"/>
    <property type="match status" value="1"/>
</dbReference>
<gene>
    <name evidence="5" type="ORF">AB0A76_10040</name>
</gene>
<dbReference type="InterPro" id="IPR002912">
    <property type="entry name" value="ACT_dom"/>
</dbReference>
<name>A0ABV3CTI6_STREX</name>
<feature type="domain" description="N-acetyltransferase" evidence="3">
    <location>
        <begin position="313"/>
        <end position="465"/>
    </location>
</feature>
<dbReference type="PROSITE" id="PS51671">
    <property type="entry name" value="ACT"/>
    <property type="match status" value="1"/>
</dbReference>
<reference evidence="5 6" key="1">
    <citation type="submission" date="2024-06" db="EMBL/GenBank/DDBJ databases">
        <title>The Natural Products Discovery Center: Release of the First 8490 Sequenced Strains for Exploring Actinobacteria Biosynthetic Diversity.</title>
        <authorList>
            <person name="Kalkreuter E."/>
            <person name="Kautsar S.A."/>
            <person name="Yang D."/>
            <person name="Bader C.D."/>
            <person name="Teijaro C.N."/>
            <person name="Fluegel L."/>
            <person name="Davis C.M."/>
            <person name="Simpson J.R."/>
            <person name="Lauterbach L."/>
            <person name="Steele A.D."/>
            <person name="Gui C."/>
            <person name="Meng S."/>
            <person name="Li G."/>
            <person name="Viehrig K."/>
            <person name="Ye F."/>
            <person name="Su P."/>
            <person name="Kiefer A.F."/>
            <person name="Nichols A."/>
            <person name="Cepeda A.J."/>
            <person name="Yan W."/>
            <person name="Fan B."/>
            <person name="Jiang Y."/>
            <person name="Adhikari A."/>
            <person name="Zheng C.-J."/>
            <person name="Schuster L."/>
            <person name="Cowan T.M."/>
            <person name="Smanski M.J."/>
            <person name="Chevrette M.G."/>
            <person name="De Carvalho L.P.S."/>
            <person name="Shen B."/>
        </authorList>
    </citation>
    <scope>NUCLEOTIDE SEQUENCE [LARGE SCALE GENOMIC DNA]</scope>
    <source>
        <strain evidence="5 6">NPDC045705</strain>
    </source>
</reference>
<dbReference type="InterPro" id="IPR000182">
    <property type="entry name" value="GNAT_dom"/>
</dbReference>
<feature type="compositionally biased region" description="Basic and acidic residues" evidence="1">
    <location>
        <begin position="476"/>
        <end position="487"/>
    </location>
</feature>
<proteinExistence type="predicted"/>
<protein>
    <submittedName>
        <fullName evidence="5">GNAT family N-acetyltransferase</fullName>
    </submittedName>
</protein>
<keyword evidence="2" id="KW-0812">Transmembrane</keyword>
<dbReference type="Pfam" id="PF00583">
    <property type="entry name" value="Acetyltransf_1"/>
    <property type="match status" value="1"/>
</dbReference>
<feature type="region of interest" description="Disordered" evidence="1">
    <location>
        <begin position="461"/>
        <end position="487"/>
    </location>
</feature>
<feature type="domain" description="ACT" evidence="4">
    <location>
        <begin position="118"/>
        <end position="192"/>
    </location>
</feature>
<keyword evidence="2" id="KW-0472">Membrane</keyword>
<keyword evidence="2" id="KW-1133">Transmembrane helix</keyword>
<evidence type="ECO:0000256" key="2">
    <source>
        <dbReference type="SAM" id="Phobius"/>
    </source>
</evidence>
<dbReference type="Gene3D" id="3.40.630.30">
    <property type="match status" value="1"/>
</dbReference>
<dbReference type="InterPro" id="IPR016181">
    <property type="entry name" value="Acyl_CoA_acyltransferase"/>
</dbReference>
<dbReference type="RefSeq" id="WP_359205848.1">
    <property type="nucleotide sequence ID" value="NZ_JBEZAM010000009.1"/>
</dbReference>
<evidence type="ECO:0000259" key="4">
    <source>
        <dbReference type="PROSITE" id="PS51671"/>
    </source>
</evidence>
<dbReference type="CDD" id="cd02116">
    <property type="entry name" value="ACT"/>
    <property type="match status" value="1"/>
</dbReference>
<feature type="compositionally biased region" description="Low complexity" evidence="1">
    <location>
        <begin position="462"/>
        <end position="475"/>
    </location>
</feature>
<evidence type="ECO:0000313" key="6">
    <source>
        <dbReference type="Proteomes" id="UP001551210"/>
    </source>
</evidence>
<dbReference type="SUPFAM" id="SSF55021">
    <property type="entry name" value="ACT-like"/>
    <property type="match status" value="1"/>
</dbReference>
<dbReference type="CDD" id="cd04301">
    <property type="entry name" value="NAT_SF"/>
    <property type="match status" value="1"/>
</dbReference>
<dbReference type="EMBL" id="JBEZAM010000009">
    <property type="protein sequence ID" value="MEU7293530.1"/>
    <property type="molecule type" value="Genomic_DNA"/>
</dbReference>
<feature type="compositionally biased region" description="Low complexity" evidence="1">
    <location>
        <begin position="75"/>
        <end position="100"/>
    </location>
</feature>
<keyword evidence="6" id="KW-1185">Reference proteome</keyword>
<evidence type="ECO:0000313" key="5">
    <source>
        <dbReference type="EMBL" id="MEU7293530.1"/>
    </source>
</evidence>
<evidence type="ECO:0000259" key="3">
    <source>
        <dbReference type="PROSITE" id="PS51186"/>
    </source>
</evidence>
<dbReference type="Gene3D" id="3.30.70.260">
    <property type="match status" value="1"/>
</dbReference>
<dbReference type="InterPro" id="IPR045865">
    <property type="entry name" value="ACT-like_dom_sf"/>
</dbReference>
<dbReference type="Proteomes" id="UP001551210">
    <property type="component" value="Unassembled WGS sequence"/>
</dbReference>
<accession>A0ABV3CTI6</accession>
<dbReference type="SUPFAM" id="SSF55729">
    <property type="entry name" value="Acyl-CoA N-acyltransferases (Nat)"/>
    <property type="match status" value="1"/>
</dbReference>
<comment type="caution">
    <text evidence="5">The sequence shown here is derived from an EMBL/GenBank/DDBJ whole genome shotgun (WGS) entry which is preliminary data.</text>
</comment>